<dbReference type="OMA" id="RMYSAIQ"/>
<reference evidence="1" key="2">
    <citation type="submission" date="2018-04" db="EMBL/GenBank/DDBJ databases">
        <title>OnivRS2 (Oryza nivara Reference Sequence Version 2).</title>
        <authorList>
            <person name="Zhang J."/>
            <person name="Kudrna D."/>
            <person name="Lee S."/>
            <person name="Talag J."/>
            <person name="Rajasekar S."/>
            <person name="Welchert J."/>
            <person name="Hsing Y.-I."/>
            <person name="Wing R.A."/>
        </authorList>
    </citation>
    <scope>NUCLEOTIDE SEQUENCE [LARGE SCALE GENOMIC DNA]</scope>
    <source>
        <strain evidence="1">SL10</strain>
    </source>
</reference>
<dbReference type="Proteomes" id="UP000006591">
    <property type="component" value="Chromosome 4"/>
</dbReference>
<dbReference type="EnsemblPlants" id="ONIVA04G15390.1">
    <property type="protein sequence ID" value="ONIVA04G15390.1"/>
    <property type="gene ID" value="ONIVA04G15390"/>
</dbReference>
<organism evidence="1">
    <name type="scientific">Oryza nivara</name>
    <name type="common">Indian wild rice</name>
    <name type="synonym">Oryza sativa f. spontanea</name>
    <dbReference type="NCBI Taxonomy" id="4536"/>
    <lineage>
        <taxon>Eukaryota</taxon>
        <taxon>Viridiplantae</taxon>
        <taxon>Streptophyta</taxon>
        <taxon>Embryophyta</taxon>
        <taxon>Tracheophyta</taxon>
        <taxon>Spermatophyta</taxon>
        <taxon>Magnoliopsida</taxon>
        <taxon>Liliopsida</taxon>
        <taxon>Poales</taxon>
        <taxon>Poaceae</taxon>
        <taxon>BOP clade</taxon>
        <taxon>Oryzoideae</taxon>
        <taxon>Oryzeae</taxon>
        <taxon>Oryzinae</taxon>
        <taxon>Oryza</taxon>
    </lineage>
</organism>
<name>A0A0E0H2K5_ORYNI</name>
<proteinExistence type="predicted"/>
<keyword evidence="2" id="KW-1185">Reference proteome</keyword>
<accession>A0A0E0H2K5</accession>
<evidence type="ECO:0000313" key="1">
    <source>
        <dbReference type="EnsemblPlants" id="ONIVA04G15390.1"/>
    </source>
</evidence>
<evidence type="ECO:0000313" key="2">
    <source>
        <dbReference type="Proteomes" id="UP000006591"/>
    </source>
</evidence>
<protein>
    <submittedName>
        <fullName evidence="1">Uncharacterized protein</fullName>
    </submittedName>
</protein>
<dbReference type="Gramene" id="ONIVA04G15390.1">
    <property type="protein sequence ID" value="ONIVA04G15390.1"/>
    <property type="gene ID" value="ONIVA04G15390"/>
</dbReference>
<sequence length="137" mass="15207">MAGRVCVVCRIQPNGSSDAYRRWKLAVPSRARNVYLKLTCPCFQRRCTCSGMYQMFINGNAQPQGPSFLEMLCQGDWLFSQPPIMQPQTTRMYSAIQMMGYAGNTQSYGEPCSYGGGSSIAQHEIGPPQIDEPPPIT</sequence>
<dbReference type="HOGENOM" id="CLU_113062_2_1_1"/>
<reference evidence="1" key="1">
    <citation type="submission" date="2015-04" db="UniProtKB">
        <authorList>
            <consortium name="EnsemblPlants"/>
        </authorList>
    </citation>
    <scope>IDENTIFICATION</scope>
    <source>
        <strain evidence="1">SL10</strain>
    </source>
</reference>
<dbReference type="AlphaFoldDB" id="A0A0E0H2K5"/>